<evidence type="ECO:0000313" key="2">
    <source>
        <dbReference type="Proteomes" id="UP000288725"/>
    </source>
</evidence>
<protein>
    <submittedName>
        <fullName evidence="1">Uncharacterized protein</fullName>
    </submittedName>
</protein>
<dbReference type="EMBL" id="RSDZ01000127">
    <property type="protein sequence ID" value="RXG42545.1"/>
    <property type="molecule type" value="Genomic_DNA"/>
</dbReference>
<sequence>MDAVFSMIDIVPYLDVETASLSSVVYWPGLLAGSRLLAAAVGGNAEAAAISRIVFSDLVHIGTDEMILQVIRARLSFRSKGYVDADHPGYENDGGARIRGIMIRESAAKGMQLETWLRPAAVEHLFRLRLGAEYNVIERGLRGLESAQEVSRVRALV</sequence>
<evidence type="ECO:0000313" key="1">
    <source>
        <dbReference type="EMBL" id="RXG42545.1"/>
    </source>
</evidence>
<comment type="caution">
    <text evidence="1">The sequence shown here is derived from an EMBL/GenBank/DDBJ whole genome shotgun (WGS) entry which is preliminary data.</text>
</comment>
<dbReference type="AlphaFoldDB" id="A0A444RN90"/>
<accession>A0A444RN90</accession>
<name>A0A444RN90_VERDA</name>
<proteinExistence type="predicted"/>
<gene>
    <name evidence="1" type="ORF">VDGE_30209</name>
</gene>
<organism evidence="1 2">
    <name type="scientific">Verticillium dahliae</name>
    <name type="common">Verticillium wilt</name>
    <dbReference type="NCBI Taxonomy" id="27337"/>
    <lineage>
        <taxon>Eukaryota</taxon>
        <taxon>Fungi</taxon>
        <taxon>Dikarya</taxon>
        <taxon>Ascomycota</taxon>
        <taxon>Pezizomycotina</taxon>
        <taxon>Sordariomycetes</taxon>
        <taxon>Hypocreomycetidae</taxon>
        <taxon>Glomerellales</taxon>
        <taxon>Plectosphaerellaceae</taxon>
        <taxon>Verticillium</taxon>
    </lineage>
</organism>
<reference evidence="1 2" key="1">
    <citation type="submission" date="2018-12" db="EMBL/GenBank/DDBJ databases">
        <title>Genome of Verticillium dahliae isolate Getta Getta.</title>
        <authorList>
            <person name="Gardiner D.M."/>
        </authorList>
    </citation>
    <scope>NUCLEOTIDE SEQUENCE [LARGE SCALE GENOMIC DNA]</scope>
    <source>
        <strain evidence="1 2">Getta Getta</strain>
    </source>
</reference>
<dbReference type="Proteomes" id="UP000288725">
    <property type="component" value="Chromosome 3"/>
</dbReference>